<dbReference type="EMBL" id="CM004482">
    <property type="protein sequence ID" value="OCT64685.1"/>
    <property type="molecule type" value="Genomic_DNA"/>
</dbReference>
<protein>
    <submittedName>
        <fullName evidence="2">Uncharacterized protein</fullName>
    </submittedName>
</protein>
<accession>A0A974H4Z8</accession>
<keyword evidence="1" id="KW-0812">Transmembrane</keyword>
<evidence type="ECO:0000313" key="2">
    <source>
        <dbReference type="EMBL" id="OCT64685.1"/>
    </source>
</evidence>
<evidence type="ECO:0000313" key="3">
    <source>
        <dbReference type="Proteomes" id="UP000694892"/>
    </source>
</evidence>
<keyword evidence="1" id="KW-1133">Transmembrane helix</keyword>
<gene>
    <name evidence="2" type="ORF">XELAEV_18045782mg</name>
</gene>
<feature type="transmembrane region" description="Helical" evidence="1">
    <location>
        <begin position="6"/>
        <end position="25"/>
    </location>
</feature>
<sequence>MVFVHPGVFLFMTGLVPMVLVEGLYMQCILSTRARDPFVPCGRNHTITTHAGYHLGMLDGELTTQCDQGDKFSNKNKNHFKDGVLCCLKLKNCLLHEFAQYIITTKKNVVMECTVPSKCNIKEKLRWMKTEPCSMDKCTFRKANIIEYQLSVLLKDADYFKMIHQRDFEE</sequence>
<organism evidence="2 3">
    <name type="scientific">Xenopus laevis</name>
    <name type="common">African clawed frog</name>
    <dbReference type="NCBI Taxonomy" id="8355"/>
    <lineage>
        <taxon>Eukaryota</taxon>
        <taxon>Metazoa</taxon>
        <taxon>Chordata</taxon>
        <taxon>Craniata</taxon>
        <taxon>Vertebrata</taxon>
        <taxon>Euteleostomi</taxon>
        <taxon>Amphibia</taxon>
        <taxon>Batrachia</taxon>
        <taxon>Anura</taxon>
        <taxon>Pipoidea</taxon>
        <taxon>Pipidae</taxon>
        <taxon>Xenopodinae</taxon>
        <taxon>Xenopus</taxon>
        <taxon>Xenopus</taxon>
    </lineage>
</organism>
<proteinExistence type="predicted"/>
<keyword evidence="1" id="KW-0472">Membrane</keyword>
<dbReference type="AlphaFoldDB" id="A0A974H4Z8"/>
<evidence type="ECO:0000256" key="1">
    <source>
        <dbReference type="SAM" id="Phobius"/>
    </source>
</evidence>
<reference evidence="3" key="1">
    <citation type="journal article" date="2016" name="Nature">
        <title>Genome evolution in the allotetraploid frog Xenopus laevis.</title>
        <authorList>
            <person name="Session A.M."/>
            <person name="Uno Y."/>
            <person name="Kwon T."/>
            <person name="Chapman J.A."/>
            <person name="Toyoda A."/>
            <person name="Takahashi S."/>
            <person name="Fukui A."/>
            <person name="Hikosaka A."/>
            <person name="Suzuki A."/>
            <person name="Kondo M."/>
            <person name="van Heeringen S.J."/>
            <person name="Quigley I."/>
            <person name="Heinz S."/>
            <person name="Ogino H."/>
            <person name="Ochi H."/>
            <person name="Hellsten U."/>
            <person name="Lyons J.B."/>
            <person name="Simakov O."/>
            <person name="Putnam N."/>
            <person name="Stites J."/>
            <person name="Kuroki Y."/>
            <person name="Tanaka T."/>
            <person name="Michiue T."/>
            <person name="Watanabe M."/>
            <person name="Bogdanovic O."/>
            <person name="Lister R."/>
            <person name="Georgiou G."/>
            <person name="Paranjpe S.S."/>
            <person name="van Kruijsbergen I."/>
            <person name="Shu S."/>
            <person name="Carlson J."/>
            <person name="Kinoshita T."/>
            <person name="Ohta Y."/>
            <person name="Mawaribuchi S."/>
            <person name="Jenkins J."/>
            <person name="Grimwood J."/>
            <person name="Schmutz J."/>
            <person name="Mitros T."/>
            <person name="Mozaffari S.V."/>
            <person name="Suzuki Y."/>
            <person name="Haramoto Y."/>
            <person name="Yamamoto T.S."/>
            <person name="Takagi C."/>
            <person name="Heald R."/>
            <person name="Miller K."/>
            <person name="Haudenschild C."/>
            <person name="Kitzman J."/>
            <person name="Nakayama T."/>
            <person name="Izutsu Y."/>
            <person name="Robert J."/>
            <person name="Fortriede J."/>
            <person name="Burns K."/>
            <person name="Lotay V."/>
            <person name="Karimi K."/>
            <person name="Yasuoka Y."/>
            <person name="Dichmann D.S."/>
            <person name="Flajnik M.F."/>
            <person name="Houston D.W."/>
            <person name="Shendure J."/>
            <person name="DuPasquier L."/>
            <person name="Vize P.D."/>
            <person name="Zorn A.M."/>
            <person name="Ito M."/>
            <person name="Marcotte E.M."/>
            <person name="Wallingford J.B."/>
            <person name="Ito Y."/>
            <person name="Asashima M."/>
            <person name="Ueno N."/>
            <person name="Matsuda Y."/>
            <person name="Veenstra G.J."/>
            <person name="Fujiyama A."/>
            <person name="Harland R.M."/>
            <person name="Taira M."/>
            <person name="Rokhsar D.S."/>
        </authorList>
    </citation>
    <scope>NUCLEOTIDE SEQUENCE [LARGE SCALE GENOMIC DNA]</scope>
    <source>
        <strain evidence="3">J</strain>
    </source>
</reference>
<name>A0A974H4Z8_XENLA</name>
<dbReference type="Proteomes" id="UP000694892">
    <property type="component" value="Chromosome 9_10L"/>
</dbReference>